<organism evidence="2 3">
    <name type="scientific">Polaribacter pectinis</name>
    <dbReference type="NCBI Taxonomy" id="2738844"/>
    <lineage>
        <taxon>Bacteria</taxon>
        <taxon>Pseudomonadati</taxon>
        <taxon>Bacteroidota</taxon>
        <taxon>Flavobacteriia</taxon>
        <taxon>Flavobacteriales</taxon>
        <taxon>Flavobacteriaceae</taxon>
    </lineage>
</organism>
<accession>A0A7G9LAG3</accession>
<feature type="chain" id="PRO_5028808012" description="Lipoprotein" evidence="1">
    <location>
        <begin position="23"/>
        <end position="115"/>
    </location>
</feature>
<reference evidence="2 3" key="1">
    <citation type="submission" date="2020-08" db="EMBL/GenBank/DDBJ databases">
        <title>Polaribacter sp. L12M9 isolated from gut of the Korean scallop.</title>
        <authorList>
            <person name="Jeong Y.S."/>
        </authorList>
    </citation>
    <scope>NUCLEOTIDE SEQUENCE [LARGE SCALE GENOMIC DNA]</scope>
    <source>
        <strain evidence="2 3">L12M9</strain>
    </source>
</reference>
<dbReference type="PROSITE" id="PS51257">
    <property type="entry name" value="PROKAR_LIPOPROTEIN"/>
    <property type="match status" value="1"/>
</dbReference>
<dbReference type="EMBL" id="CP060695">
    <property type="protein sequence ID" value="QNM85612.1"/>
    <property type="molecule type" value="Genomic_DNA"/>
</dbReference>
<sequence>MKKFILKTVLILAVCFSFSSCEDSEDPVETNITNRVMFWSDFQGPPISVTIEGGNGSGTITAINSSAPECGSSGNFTKILSPGTYSYSARDGNLVWNSSFTIRESTSCTTIGLTD</sequence>
<protein>
    <recommendedName>
        <fullName evidence="4">Lipoprotein</fullName>
    </recommendedName>
</protein>
<evidence type="ECO:0000313" key="3">
    <source>
        <dbReference type="Proteomes" id="UP000515808"/>
    </source>
</evidence>
<evidence type="ECO:0000256" key="1">
    <source>
        <dbReference type="SAM" id="SignalP"/>
    </source>
</evidence>
<dbReference type="AlphaFoldDB" id="A0A7G9LAG3"/>
<dbReference type="RefSeq" id="WP_187482514.1">
    <property type="nucleotide sequence ID" value="NZ_CP060695.1"/>
</dbReference>
<name>A0A7G9LAG3_9FLAO</name>
<dbReference type="KEGG" id="ppec:H9W90_00365"/>
<evidence type="ECO:0000313" key="2">
    <source>
        <dbReference type="EMBL" id="QNM85612.1"/>
    </source>
</evidence>
<feature type="signal peptide" evidence="1">
    <location>
        <begin position="1"/>
        <end position="22"/>
    </location>
</feature>
<keyword evidence="3" id="KW-1185">Reference proteome</keyword>
<evidence type="ECO:0008006" key="4">
    <source>
        <dbReference type="Google" id="ProtNLM"/>
    </source>
</evidence>
<gene>
    <name evidence="2" type="ORF">H9W90_00365</name>
</gene>
<dbReference type="Proteomes" id="UP000515808">
    <property type="component" value="Chromosome"/>
</dbReference>
<keyword evidence="1" id="KW-0732">Signal</keyword>
<proteinExistence type="predicted"/>